<name>A0A7C2MG98_9FLAO</name>
<dbReference type="EMBL" id="DSEE01000239">
    <property type="protein sequence ID" value="HER40217.1"/>
    <property type="molecule type" value="Genomic_DNA"/>
</dbReference>
<evidence type="ECO:0000313" key="1">
    <source>
        <dbReference type="EMBL" id="HER40217.1"/>
    </source>
</evidence>
<protein>
    <recommendedName>
        <fullName evidence="2">IS66 family insertion sequence element accessory protein TnpB</fullName>
    </recommendedName>
</protein>
<sequence>MSTIEKASRKDEMFALIEQWKQSNQTQKLFCQQQGIALSCFYYWQKKYRKDQSGPGGFVPVLVKDTITGIREAIEIHYPSGVTVSVPSGSSMTLLKTLIDLG</sequence>
<evidence type="ECO:0008006" key="2">
    <source>
        <dbReference type="Google" id="ProtNLM"/>
    </source>
</evidence>
<organism evidence="1">
    <name type="scientific">Salinimicrobium catena</name>
    <dbReference type="NCBI Taxonomy" id="390640"/>
    <lineage>
        <taxon>Bacteria</taxon>
        <taxon>Pseudomonadati</taxon>
        <taxon>Bacteroidota</taxon>
        <taxon>Flavobacteriia</taxon>
        <taxon>Flavobacteriales</taxon>
        <taxon>Flavobacteriaceae</taxon>
        <taxon>Salinimicrobium</taxon>
    </lineage>
</organism>
<proteinExistence type="predicted"/>
<dbReference type="Proteomes" id="UP000885753">
    <property type="component" value="Unassembled WGS sequence"/>
</dbReference>
<accession>A0A7C2MG98</accession>
<dbReference type="NCBIfam" id="NF047593">
    <property type="entry name" value="IS66_ISAeme5_TnpA"/>
    <property type="match status" value="1"/>
</dbReference>
<gene>
    <name evidence="1" type="ORF">ENO10_03260</name>
</gene>
<comment type="caution">
    <text evidence="1">The sequence shown here is derived from an EMBL/GenBank/DDBJ whole genome shotgun (WGS) entry which is preliminary data.</text>
</comment>
<reference evidence="1" key="1">
    <citation type="journal article" date="2020" name="mSystems">
        <title>Genome- and Community-Level Interaction Insights into Carbon Utilization and Element Cycling Functions of Hydrothermarchaeota in Hydrothermal Sediment.</title>
        <authorList>
            <person name="Zhou Z."/>
            <person name="Liu Y."/>
            <person name="Xu W."/>
            <person name="Pan J."/>
            <person name="Luo Z.H."/>
            <person name="Li M."/>
        </authorList>
    </citation>
    <scope>NUCLEOTIDE SEQUENCE [LARGE SCALE GENOMIC DNA]</scope>
    <source>
        <strain evidence="1">SpSt-1235</strain>
    </source>
</reference>
<dbReference type="AlphaFoldDB" id="A0A7C2MG98"/>